<organism evidence="1 2">
    <name type="scientific">Bacteroides fragilis str. 3783N1-6</name>
    <dbReference type="NCBI Taxonomy" id="1339310"/>
    <lineage>
        <taxon>Bacteria</taxon>
        <taxon>Pseudomonadati</taxon>
        <taxon>Bacteroidota</taxon>
        <taxon>Bacteroidia</taxon>
        <taxon>Bacteroidales</taxon>
        <taxon>Bacteroidaceae</taxon>
        <taxon>Bacteroides</taxon>
    </lineage>
</organism>
<sequence>MKIDDAIIDKVLNNGASVEEAGLVAEWFATEEGSEYLSGRLESESARLIEERAREWLDHPVPEERMRERFIGQIKPEKK</sequence>
<dbReference type="AlphaFoldDB" id="A0AB73APQ9"/>
<dbReference type="Proteomes" id="UP000021175">
    <property type="component" value="Unassembled WGS sequence"/>
</dbReference>
<evidence type="ECO:0000313" key="1">
    <source>
        <dbReference type="EMBL" id="EYB11129.1"/>
    </source>
</evidence>
<dbReference type="EMBL" id="JGEU01000030">
    <property type="protein sequence ID" value="EYB11129.1"/>
    <property type="molecule type" value="Genomic_DNA"/>
</dbReference>
<comment type="caution">
    <text evidence="1">The sequence shown here is derived from an EMBL/GenBank/DDBJ whole genome shotgun (WGS) entry which is preliminary data.</text>
</comment>
<name>A0AB73APQ9_BACFG</name>
<evidence type="ECO:0000313" key="2">
    <source>
        <dbReference type="Proteomes" id="UP000021175"/>
    </source>
</evidence>
<protein>
    <submittedName>
        <fullName evidence="1">Anti-sigma factor domain protein</fullName>
    </submittedName>
</protein>
<gene>
    <name evidence="1" type="ORF">M119_0662</name>
</gene>
<reference evidence="1 2" key="1">
    <citation type="submission" date="2014-02" db="EMBL/GenBank/DDBJ databases">
        <authorList>
            <person name="Sears C."/>
            <person name="Carroll K."/>
            <person name="Sack B.R."/>
            <person name="Qadri F."/>
            <person name="Myers L.L."/>
            <person name="Chung G.-T."/>
            <person name="Escheverria P."/>
            <person name="Fraser C.M."/>
            <person name="Sadzewicz L."/>
            <person name="Shefchek K.A."/>
            <person name="Tallon L."/>
            <person name="Das S.P."/>
            <person name="Daugherty S."/>
            <person name="Mongodin E.F."/>
        </authorList>
    </citation>
    <scope>NUCLEOTIDE SEQUENCE [LARGE SCALE GENOMIC DNA]</scope>
    <source>
        <strain evidence="1 2">3783N1-6</strain>
    </source>
</reference>
<proteinExistence type="predicted"/>
<accession>A0AB73APQ9</accession>